<feature type="transmembrane region" description="Helical" evidence="1">
    <location>
        <begin position="6"/>
        <end position="24"/>
    </location>
</feature>
<dbReference type="EMBL" id="VSSQ01073355">
    <property type="protein sequence ID" value="MPN24491.1"/>
    <property type="molecule type" value="Genomic_DNA"/>
</dbReference>
<keyword evidence="1" id="KW-0472">Membrane</keyword>
<keyword evidence="1" id="KW-1133">Transmembrane helix</keyword>
<evidence type="ECO:0000313" key="2">
    <source>
        <dbReference type="EMBL" id="MPN24491.1"/>
    </source>
</evidence>
<gene>
    <name evidence="2" type="ORF">SDC9_171890</name>
</gene>
<comment type="caution">
    <text evidence="2">The sequence shown here is derived from an EMBL/GenBank/DDBJ whole genome shotgun (WGS) entry which is preliminary data.</text>
</comment>
<proteinExistence type="predicted"/>
<name>A0A645GC54_9ZZZZ</name>
<accession>A0A645GC54</accession>
<dbReference type="AlphaFoldDB" id="A0A645GC54"/>
<keyword evidence="1" id="KW-0812">Transmembrane</keyword>
<feature type="transmembrane region" description="Helical" evidence="1">
    <location>
        <begin position="36"/>
        <end position="59"/>
    </location>
</feature>
<protein>
    <submittedName>
        <fullName evidence="2">Uncharacterized protein</fullName>
    </submittedName>
</protein>
<evidence type="ECO:0000256" key="1">
    <source>
        <dbReference type="SAM" id="Phobius"/>
    </source>
</evidence>
<organism evidence="2">
    <name type="scientific">bioreactor metagenome</name>
    <dbReference type="NCBI Taxonomy" id="1076179"/>
    <lineage>
        <taxon>unclassified sequences</taxon>
        <taxon>metagenomes</taxon>
        <taxon>ecological metagenomes</taxon>
    </lineage>
</organism>
<sequence length="171" mass="20057">MVFDSVIYLFLIIFFLIFFIISVFKDLKKYKNSRLIQSFIPTMIGVLFLSSFGIINYFLEIRDNSPIIIQAGYDGGFNGAWFEFRKDGTYKFVNSGGIGADIFRGKYEIKDSIIILDKNDIDNFIKSEKLAIREVKNYDSTFFKVLYQIDDNHKIIDKESRFTINEDKRIE</sequence>
<reference evidence="2" key="1">
    <citation type="submission" date="2019-08" db="EMBL/GenBank/DDBJ databases">
        <authorList>
            <person name="Kucharzyk K."/>
            <person name="Murdoch R.W."/>
            <person name="Higgins S."/>
            <person name="Loffler F."/>
        </authorList>
    </citation>
    <scope>NUCLEOTIDE SEQUENCE</scope>
</reference>